<sequence>MSLLDAAIAANRFGLGARPGELAVLGGHARDALLQQLQGKAPLLPDALASSEELLSQAMAVRAQPRDMREADAASVVNQARKLRDVYHPAYVADILARLRAAVVSERSFVERLVHFWSNHFAVSVDKLVVLGLAGAMEREAIRPHVLGKFSDLLLAVEQHPAMLLYLDNQQSIGPDSQAARIAGRRGRDIGLNENLGREILELHTVGIDGQYTQTDVRSLATLITGWSIGGEAGRLRGGEPGRFYFREAFHEPGATTLLGKRYAEGGLEQGVAALRDLAINPHTARHLATKLVRHFVADEPPAALVEQVAATFRDSGGDLPATYRSLIASPLAWQEPLSKFKTPADYLHSAWRGLALPVAEGQRDLRAYEELGQRNFQPGSPAGWPDRSADWDGSAALMKRLEWAQRLSQRLGVQRNAQALATEMLGATLGAATQRAVARAADGAQALTLLLCSPEFMRR</sequence>
<dbReference type="InterPro" id="IPR014917">
    <property type="entry name" value="DUF1800"/>
</dbReference>
<evidence type="ECO:0000313" key="1">
    <source>
        <dbReference type="EMBL" id="ACH58984.1"/>
    </source>
</evidence>
<organism evidence="1">
    <name type="scientific">uncultured bacterium BLR2</name>
    <dbReference type="NCBI Taxonomy" id="506520"/>
    <lineage>
        <taxon>Bacteria</taxon>
        <taxon>environmental samples</taxon>
    </lineage>
</organism>
<dbReference type="Pfam" id="PF08811">
    <property type="entry name" value="DUF1800"/>
    <property type="match status" value="1"/>
</dbReference>
<name>B5L5U9_9BACT</name>
<accession>B5L5U9</accession>
<dbReference type="AlphaFoldDB" id="B5L5U9"/>
<dbReference type="EMBL" id="EU408347">
    <property type="protein sequence ID" value="ACH58984.1"/>
    <property type="molecule type" value="Genomic_DNA"/>
</dbReference>
<gene>
    <name evidence="1" type="ORF">AKSOIL_0063</name>
</gene>
<proteinExistence type="predicted"/>
<protein>
    <submittedName>
        <fullName evidence="1">Uncharacterized protein</fullName>
    </submittedName>
</protein>
<reference evidence="1" key="1">
    <citation type="journal article" date="2009" name="ISME J.">
        <title>Functional metagenomics reveals diverse beta-lactamases in a remote Alaskan soil.</title>
        <authorList>
            <person name="Allen H.K."/>
            <person name="Moe L.A."/>
            <person name="Rodbumrer J."/>
            <person name="Gaarder A."/>
            <person name="Handelsman J."/>
        </authorList>
    </citation>
    <scope>NUCLEOTIDE SEQUENCE</scope>
</reference>